<accession>A0A023G0Q3</accession>
<proteinExistence type="evidence at transcript level"/>
<reference evidence="1" key="1">
    <citation type="submission" date="2014-03" db="EMBL/GenBank/DDBJ databases">
        <title>The sialotranscriptome of Amblyomma triste, Amblyomma parvum and Amblyomma cajennense ticks, uncovered by 454-based RNA-seq.</title>
        <authorList>
            <person name="Garcia G.R."/>
            <person name="Gardinassi L.G."/>
            <person name="Ribeiro J.M."/>
            <person name="Anatriello E."/>
            <person name="Ferreira B.R."/>
            <person name="Moreira H.N."/>
            <person name="Mafra C."/>
            <person name="Olegario M.M."/>
            <person name="Szabo P.J."/>
            <person name="Miranda-Santos I.K."/>
            <person name="Maruyama S.R."/>
        </authorList>
    </citation>
    <scope>NUCLEOTIDE SEQUENCE</scope>
    <source>
        <strain evidence="1">Mato Grasso do Sul</strain>
        <tissue evidence="1">Salivary glands</tissue>
    </source>
</reference>
<sequence>MQAYALARLPPCSTFAALSLSLPPVLLLIAKSVRHVWRRPQPARLRTHVASARTHMGTATQNSAVENKTWSVCLPLAAPLTKPRERRGTPQKLSPAETVACVASGGSADRFAGTGVSSCRS</sequence>
<name>A0A023G0Q3_AMBTT</name>
<protein>
    <submittedName>
        <fullName evidence="1">Putative secreted protein</fullName>
    </submittedName>
</protein>
<organism evidence="1">
    <name type="scientific">Amblyomma triste</name>
    <name type="common">Neotropical tick</name>
    <dbReference type="NCBI Taxonomy" id="251400"/>
    <lineage>
        <taxon>Eukaryota</taxon>
        <taxon>Metazoa</taxon>
        <taxon>Ecdysozoa</taxon>
        <taxon>Arthropoda</taxon>
        <taxon>Chelicerata</taxon>
        <taxon>Arachnida</taxon>
        <taxon>Acari</taxon>
        <taxon>Parasitiformes</taxon>
        <taxon>Ixodida</taxon>
        <taxon>Ixodoidea</taxon>
        <taxon>Ixodidae</taxon>
        <taxon>Amblyomminae</taxon>
        <taxon>Amblyomma</taxon>
    </lineage>
</organism>
<dbReference type="EMBL" id="GBBM01007662">
    <property type="protein sequence ID" value="JAC27756.1"/>
    <property type="molecule type" value="mRNA"/>
</dbReference>
<evidence type="ECO:0000313" key="1">
    <source>
        <dbReference type="EMBL" id="JAC27756.1"/>
    </source>
</evidence>
<dbReference type="AlphaFoldDB" id="A0A023G0Q3"/>